<sequence>MVARSVITVRQERLGVELRKLRERAGLGLREAARATGINEAKLSNIETARVGVSAERVRFLAGFYGDAETPLVDALAEMATERVRGWWEEYRGQLPRGFLNLAELEHHTQHLRTFEFAFVPGLLQTEEHATAIYSDTTWGTSGEQRELRVQFRLRRQEVLDREDFLCEVVIHEAALRIRSGDRGIAKRQLLHILEQTVRPQVTVRVVPFDMDGFRIGYAPTIVGGRVPQLDTVLMDTPHGGNYLDAEAQLDRYRRGFAQVQKQALGVVESKDFIWNLAQNL</sequence>
<proteinExistence type="predicted"/>
<dbReference type="OrthoDB" id="3462393at2"/>
<dbReference type="InterPro" id="IPR010982">
    <property type="entry name" value="Lambda_DNA-bd_dom_sf"/>
</dbReference>
<dbReference type="InterPro" id="IPR043917">
    <property type="entry name" value="DUF5753"/>
</dbReference>
<comment type="caution">
    <text evidence="2">The sequence shown here is derived from an EMBL/GenBank/DDBJ whole genome shotgun (WGS) entry which is preliminary data.</text>
</comment>
<feature type="domain" description="HTH cro/C1-type" evidence="1">
    <location>
        <begin position="18"/>
        <end position="72"/>
    </location>
</feature>
<organism evidence="2 3">
    <name type="scientific">Streptomyces regalis</name>
    <dbReference type="NCBI Taxonomy" id="68262"/>
    <lineage>
        <taxon>Bacteria</taxon>
        <taxon>Bacillati</taxon>
        <taxon>Actinomycetota</taxon>
        <taxon>Actinomycetes</taxon>
        <taxon>Kitasatosporales</taxon>
        <taxon>Streptomycetaceae</taxon>
        <taxon>Streptomyces</taxon>
    </lineage>
</organism>
<protein>
    <submittedName>
        <fullName evidence="2">DNA-binding protein</fullName>
    </submittedName>
</protein>
<dbReference type="Pfam" id="PF13560">
    <property type="entry name" value="HTH_31"/>
    <property type="match status" value="1"/>
</dbReference>
<dbReference type="Proteomes" id="UP000053923">
    <property type="component" value="Unassembled WGS sequence"/>
</dbReference>
<keyword evidence="3" id="KW-1185">Reference proteome</keyword>
<dbReference type="InterPro" id="IPR001387">
    <property type="entry name" value="Cro/C1-type_HTH"/>
</dbReference>
<name>A0A101J5K0_9ACTN</name>
<dbReference type="Pfam" id="PF19054">
    <property type="entry name" value="DUF5753"/>
    <property type="match status" value="1"/>
</dbReference>
<dbReference type="RefSeq" id="WP_062715659.1">
    <property type="nucleotide sequence ID" value="NZ_LLZG01000421.1"/>
</dbReference>
<keyword evidence="2" id="KW-0238">DNA-binding</keyword>
<dbReference type="SMART" id="SM00530">
    <property type="entry name" value="HTH_XRE"/>
    <property type="match status" value="1"/>
</dbReference>
<dbReference type="GO" id="GO:0003677">
    <property type="term" value="F:DNA binding"/>
    <property type="evidence" value="ECO:0007669"/>
    <property type="project" value="UniProtKB-KW"/>
</dbReference>
<accession>A0A101J5K0</accession>
<dbReference type="AlphaFoldDB" id="A0A101J5K0"/>
<evidence type="ECO:0000313" key="2">
    <source>
        <dbReference type="EMBL" id="KUL20633.1"/>
    </source>
</evidence>
<dbReference type="SUPFAM" id="SSF47413">
    <property type="entry name" value="lambda repressor-like DNA-binding domains"/>
    <property type="match status" value="1"/>
</dbReference>
<dbReference type="CDD" id="cd00093">
    <property type="entry name" value="HTH_XRE"/>
    <property type="match status" value="1"/>
</dbReference>
<gene>
    <name evidence="2" type="ORF">ADL12_48570</name>
</gene>
<dbReference type="Gene3D" id="1.10.260.40">
    <property type="entry name" value="lambda repressor-like DNA-binding domains"/>
    <property type="match status" value="1"/>
</dbReference>
<dbReference type="PROSITE" id="PS50943">
    <property type="entry name" value="HTH_CROC1"/>
    <property type="match status" value="1"/>
</dbReference>
<dbReference type="EMBL" id="LLZG01000421">
    <property type="protein sequence ID" value="KUL20633.1"/>
    <property type="molecule type" value="Genomic_DNA"/>
</dbReference>
<reference evidence="3" key="1">
    <citation type="submission" date="2015-10" db="EMBL/GenBank/DDBJ databases">
        <authorList>
            <person name="Ju K.-S."/>
            <person name="Doroghazi J.R."/>
            <person name="Metcalf W.W."/>
        </authorList>
    </citation>
    <scope>NUCLEOTIDE SEQUENCE [LARGE SCALE GENOMIC DNA]</scope>
    <source>
        <strain evidence="3">NRRL 3151</strain>
    </source>
</reference>
<evidence type="ECO:0000259" key="1">
    <source>
        <dbReference type="PROSITE" id="PS50943"/>
    </source>
</evidence>
<evidence type="ECO:0000313" key="3">
    <source>
        <dbReference type="Proteomes" id="UP000053923"/>
    </source>
</evidence>